<reference evidence="3 4" key="1">
    <citation type="submission" date="2018-05" db="EMBL/GenBank/DDBJ databases">
        <title>Genomic Encyclopedia of Type Strains, Phase IV (KMG-IV): sequencing the most valuable type-strain genomes for metagenomic binning, comparative biology and taxonomic classification.</title>
        <authorList>
            <person name="Goeker M."/>
        </authorList>
    </citation>
    <scope>NUCLEOTIDE SEQUENCE [LARGE SCALE GENOMIC DNA]</scope>
    <source>
        <strain evidence="3 4">DSM 16791</strain>
    </source>
</reference>
<dbReference type="InterPro" id="IPR016071">
    <property type="entry name" value="Staphylococal_nuclease_OB-fold"/>
</dbReference>
<dbReference type="RefSeq" id="WP_110032768.1">
    <property type="nucleotide sequence ID" value="NZ_QGTR01000003.1"/>
</dbReference>
<dbReference type="Proteomes" id="UP000246352">
    <property type="component" value="Unassembled WGS sequence"/>
</dbReference>
<organism evidence="3 4">
    <name type="scientific">Hoeflea marina</name>
    <dbReference type="NCBI Taxonomy" id="274592"/>
    <lineage>
        <taxon>Bacteria</taxon>
        <taxon>Pseudomonadati</taxon>
        <taxon>Pseudomonadota</taxon>
        <taxon>Alphaproteobacteria</taxon>
        <taxon>Hyphomicrobiales</taxon>
        <taxon>Rhizobiaceae</taxon>
        <taxon>Hoeflea</taxon>
    </lineage>
</organism>
<keyword evidence="1" id="KW-0732">Signal</keyword>
<feature type="chain" id="PRO_5016314645" evidence="1">
    <location>
        <begin position="20"/>
        <end position="154"/>
    </location>
</feature>
<evidence type="ECO:0000256" key="1">
    <source>
        <dbReference type="SAM" id="SignalP"/>
    </source>
</evidence>
<dbReference type="PROSITE" id="PS51257">
    <property type="entry name" value="PROKAR_LIPOPROTEIN"/>
    <property type="match status" value="1"/>
</dbReference>
<dbReference type="EMBL" id="QGTR01000003">
    <property type="protein sequence ID" value="PWW00566.1"/>
    <property type="molecule type" value="Genomic_DNA"/>
</dbReference>
<gene>
    <name evidence="3" type="ORF">DFR52_103773</name>
</gene>
<dbReference type="InterPro" id="IPR035437">
    <property type="entry name" value="SNase_OB-fold_sf"/>
</dbReference>
<feature type="signal peptide" evidence="1">
    <location>
        <begin position="1"/>
        <end position="19"/>
    </location>
</feature>
<accession>A0A317PL59</accession>
<dbReference type="AlphaFoldDB" id="A0A317PL59"/>
<dbReference type="SUPFAM" id="SSF50199">
    <property type="entry name" value="Staphylococcal nuclease"/>
    <property type="match status" value="1"/>
</dbReference>
<dbReference type="Gene3D" id="2.40.50.90">
    <property type="match status" value="1"/>
</dbReference>
<keyword evidence="4" id="KW-1185">Reference proteome</keyword>
<comment type="caution">
    <text evidence="3">The sequence shown here is derived from an EMBL/GenBank/DDBJ whole genome shotgun (WGS) entry which is preliminary data.</text>
</comment>
<dbReference type="OrthoDB" id="309040at2"/>
<feature type="domain" description="TNase-like" evidence="2">
    <location>
        <begin position="30"/>
        <end position="154"/>
    </location>
</feature>
<dbReference type="PROSITE" id="PS50830">
    <property type="entry name" value="TNASE_3"/>
    <property type="match status" value="1"/>
</dbReference>
<evidence type="ECO:0000313" key="3">
    <source>
        <dbReference type="EMBL" id="PWW00566.1"/>
    </source>
</evidence>
<sequence length="154" mass="16552">MIRCGPLIALLVCACPAAAAEARDNDRIPGPVMAHVVRVIDGDTILVDAVPWPAHSLRISVRLRCIDAAEMRSSCPAERRAARKARQRLEALALRGDHVLLTNISGGKYYGRVLADMAASPADLATAMLDGGLAIAYSGGRRERRDCGLWPEQP</sequence>
<name>A0A317PL59_9HYPH</name>
<evidence type="ECO:0000313" key="4">
    <source>
        <dbReference type="Proteomes" id="UP000246352"/>
    </source>
</evidence>
<evidence type="ECO:0000259" key="2">
    <source>
        <dbReference type="PROSITE" id="PS50830"/>
    </source>
</evidence>
<protein>
    <submittedName>
        <fullName evidence="3">Nuclease-like protein</fullName>
    </submittedName>
</protein>
<dbReference type="Pfam" id="PF00565">
    <property type="entry name" value="SNase"/>
    <property type="match status" value="1"/>
</dbReference>
<proteinExistence type="predicted"/>